<evidence type="ECO:0000313" key="3">
    <source>
        <dbReference type="EMBL" id="TQN32820.1"/>
    </source>
</evidence>
<feature type="transmembrane region" description="Helical" evidence="2">
    <location>
        <begin position="15"/>
        <end position="34"/>
    </location>
</feature>
<dbReference type="OrthoDB" id="3455227at2"/>
<feature type="region of interest" description="Disordered" evidence="1">
    <location>
        <begin position="483"/>
        <end position="506"/>
    </location>
</feature>
<organism evidence="3 4">
    <name type="scientific">Haloactinospora alba</name>
    <dbReference type="NCBI Taxonomy" id="405555"/>
    <lineage>
        <taxon>Bacteria</taxon>
        <taxon>Bacillati</taxon>
        <taxon>Actinomycetota</taxon>
        <taxon>Actinomycetes</taxon>
        <taxon>Streptosporangiales</taxon>
        <taxon>Nocardiopsidaceae</taxon>
        <taxon>Haloactinospora</taxon>
    </lineage>
</organism>
<reference evidence="3 4" key="1">
    <citation type="submission" date="2019-06" db="EMBL/GenBank/DDBJ databases">
        <title>Sequencing the genomes of 1000 actinobacteria strains.</title>
        <authorList>
            <person name="Klenk H.-P."/>
        </authorList>
    </citation>
    <scope>NUCLEOTIDE SEQUENCE [LARGE SCALE GENOMIC DNA]</scope>
    <source>
        <strain evidence="3 4">DSM 45015</strain>
    </source>
</reference>
<dbReference type="Proteomes" id="UP000317422">
    <property type="component" value="Unassembled WGS sequence"/>
</dbReference>
<dbReference type="EMBL" id="VFQC01000001">
    <property type="protein sequence ID" value="TQN32820.1"/>
    <property type="molecule type" value="Genomic_DNA"/>
</dbReference>
<evidence type="ECO:0000313" key="4">
    <source>
        <dbReference type="Proteomes" id="UP000317422"/>
    </source>
</evidence>
<proteinExistence type="predicted"/>
<accession>A0A543NLX5</accession>
<keyword evidence="2" id="KW-0812">Transmembrane</keyword>
<gene>
    <name evidence="3" type="ORF">FHX37_2804</name>
</gene>
<dbReference type="AlphaFoldDB" id="A0A543NLX5"/>
<feature type="compositionally biased region" description="Low complexity" evidence="1">
    <location>
        <begin position="61"/>
        <end position="80"/>
    </location>
</feature>
<dbReference type="RefSeq" id="WP_141924269.1">
    <property type="nucleotide sequence ID" value="NZ_VFQC01000001.1"/>
</dbReference>
<sequence>MLFPRGDVGASLTEYLALVVLAGVVGAVVLNTVIPGRVQGNVERAVCLIFVREGCDSVAPGQRADQQDGQQNGNGQQQADVNHTDVPCTRSRSNEKVGAEVQVASLTLGKEYTYVKKTLADGRVKVMFVDESQVGATGGPPGWNMPENKVAEGEASLEGSIEGHFSAGNGYYFDGEEEFQKFKGDLEKSFVRDQVRNVGGWRADLAYAVGDATGITEPPDPPDPDIRSASMGAEAAAKLEGELLVGEDTEKHGTVGMNMEAEAEVKFDESVTVSERRDDPDNTRYAFTRTYSAEASGKAAKGGRALGYGWDAEAGAEYSWDGAVRIMRNEDGTLHSIRYITKTEKLGKAGASGTTPRGNGNGAGGDGTAVTQGVEVTFDTPQERATGERLLRQRGPAPPRNLLRLMDQQLHQTTNAGNGTVPPPDADAPAWQQLVYDKGKVWQSQSDLDHAEGGFDADVKWGLQFGFDFDWENTSASTRQARVLGEPGDGERAFREFPSCVEEGDA</sequence>
<keyword evidence="4" id="KW-1185">Reference proteome</keyword>
<keyword evidence="2" id="KW-1133">Transmembrane helix</keyword>
<protein>
    <submittedName>
        <fullName evidence="3">Uncharacterized protein</fullName>
    </submittedName>
</protein>
<evidence type="ECO:0000256" key="1">
    <source>
        <dbReference type="SAM" id="MobiDB-lite"/>
    </source>
</evidence>
<keyword evidence="2" id="KW-0472">Membrane</keyword>
<comment type="caution">
    <text evidence="3">The sequence shown here is derived from an EMBL/GenBank/DDBJ whole genome shotgun (WGS) entry which is preliminary data.</text>
</comment>
<feature type="region of interest" description="Disordered" evidence="1">
    <location>
        <begin position="60"/>
        <end position="94"/>
    </location>
</feature>
<name>A0A543NLX5_9ACTN</name>
<evidence type="ECO:0000256" key="2">
    <source>
        <dbReference type="SAM" id="Phobius"/>
    </source>
</evidence>